<dbReference type="PANTHER" id="PTHR42973">
    <property type="entry name" value="BINDING OXIDOREDUCTASE, PUTATIVE (AFU_ORTHOLOGUE AFUA_1G17690)-RELATED"/>
    <property type="match status" value="1"/>
</dbReference>
<dbReference type="AlphaFoldDB" id="A0A061H8Z0"/>
<dbReference type="Pfam" id="PF01565">
    <property type="entry name" value="FAD_binding_4"/>
    <property type="match status" value="1"/>
</dbReference>
<protein>
    <recommendedName>
        <fullName evidence="6">FAD-binding PCMH-type domain-containing protein</fullName>
    </recommendedName>
</protein>
<proteinExistence type="inferred from homology"/>
<sequence>MRCPTLTLLLPALLLALTGAGPTGSLPVTTTTTTTDPTSASPWFPTPASMACAELSYLLAPATYRSAARSDTAFNLINTRSTPRCTVFPRSTDDVSRAMRVIFRHQARYAVQSGGHSGMQGWDTVSDGVLIHLSQMRGIDYDADRRTVTFGPGVRWGEVYNATAPHGVSVLGGRVGVVGTGLLLGGGLSFLSPQYGYASDQLVEVDVVLVDGRIVRASSRENVDLFRAIKGGGGRFGIVTRWQARAVETGTENDKHWYGGNIYYAEGQIEQVLSAVDRLVASPDDPRAALTASFGFTQQPKLTWSGALQVFYRGDRAAFEAHYADLLAIPAAIMDVQPRSYLDATRQTPVGYEGKLSYRWWGQMTRPSPAGEKVTRFHELWRAYRRYLVDNLHLLEMSFMSITPIKTTHVEQSYRNGGSVISPPRGVNFASVQHSDYLFANRTAFPASMDVERAALGAEWSRSADARGLPLFLNEADKSQDTFATYGAFDEMRRTYARWDPTRFSMRLQDGPKGL</sequence>
<dbReference type="HOGENOM" id="CLU_018354_1_0_1"/>
<feature type="domain" description="FAD-binding PCMH-type" evidence="6">
    <location>
        <begin position="79"/>
        <end position="249"/>
    </location>
</feature>
<dbReference type="EMBL" id="KE361634">
    <property type="protein sequence ID" value="EPQ28485.1"/>
    <property type="molecule type" value="Genomic_DNA"/>
</dbReference>
<evidence type="ECO:0000256" key="4">
    <source>
        <dbReference type="ARBA" id="ARBA00023002"/>
    </source>
</evidence>
<evidence type="ECO:0000313" key="7">
    <source>
        <dbReference type="EMBL" id="EPQ28485.1"/>
    </source>
</evidence>
<dbReference type="InterPro" id="IPR016166">
    <property type="entry name" value="FAD-bd_PCMH"/>
</dbReference>
<keyword evidence="5" id="KW-0732">Signal</keyword>
<dbReference type="GO" id="GO:0016491">
    <property type="term" value="F:oxidoreductase activity"/>
    <property type="evidence" value="ECO:0007669"/>
    <property type="project" value="UniProtKB-KW"/>
</dbReference>
<gene>
    <name evidence="7" type="ORF">PFL1_03788</name>
</gene>
<feature type="chain" id="PRO_5001604028" description="FAD-binding PCMH-type domain-containing protein" evidence="5">
    <location>
        <begin position="21"/>
        <end position="515"/>
    </location>
</feature>
<dbReference type="PROSITE" id="PS51387">
    <property type="entry name" value="FAD_PCMH"/>
    <property type="match status" value="1"/>
</dbReference>
<dbReference type="InterPro" id="IPR006094">
    <property type="entry name" value="Oxid_FAD_bind_N"/>
</dbReference>
<dbReference type="InterPro" id="IPR016169">
    <property type="entry name" value="FAD-bd_PCMH_sub2"/>
</dbReference>
<dbReference type="InterPro" id="IPR036318">
    <property type="entry name" value="FAD-bd_PCMH-like_sf"/>
</dbReference>
<feature type="signal peptide" evidence="5">
    <location>
        <begin position="1"/>
        <end position="20"/>
    </location>
</feature>
<evidence type="ECO:0000256" key="1">
    <source>
        <dbReference type="ARBA" id="ARBA00005466"/>
    </source>
</evidence>
<dbReference type="InterPro" id="IPR050416">
    <property type="entry name" value="FAD-linked_Oxidoreductase"/>
</dbReference>
<dbReference type="GeneID" id="19317896"/>
<evidence type="ECO:0000256" key="5">
    <source>
        <dbReference type="SAM" id="SignalP"/>
    </source>
</evidence>
<dbReference type="PANTHER" id="PTHR42973:SF13">
    <property type="entry name" value="FAD-BINDING PCMH-TYPE DOMAIN-CONTAINING PROTEIN"/>
    <property type="match status" value="1"/>
</dbReference>
<dbReference type="OrthoDB" id="2151789at2759"/>
<evidence type="ECO:0000256" key="2">
    <source>
        <dbReference type="ARBA" id="ARBA00022630"/>
    </source>
</evidence>
<dbReference type="RefSeq" id="XP_007879503.1">
    <property type="nucleotide sequence ID" value="XM_007881312.1"/>
</dbReference>
<reference evidence="7 8" key="1">
    <citation type="journal article" date="2013" name="Plant Cell">
        <title>The transition from a phytopathogenic smut ancestor to an anamorphic biocontrol agent deciphered by comparative whole-genome analysis.</title>
        <authorList>
            <person name="Lefebvre F."/>
            <person name="Joly D.L."/>
            <person name="Labbe C."/>
            <person name="Teichmann B."/>
            <person name="Linning R."/>
            <person name="Belzile F."/>
            <person name="Bakkeren G."/>
            <person name="Belanger R.R."/>
        </authorList>
    </citation>
    <scope>NUCLEOTIDE SEQUENCE [LARGE SCALE GENOMIC DNA]</scope>
    <source>
        <strain evidence="7 8">PF-1</strain>
    </source>
</reference>
<comment type="similarity">
    <text evidence="1">Belongs to the oxygen-dependent FAD-linked oxidoreductase family.</text>
</comment>
<evidence type="ECO:0000256" key="3">
    <source>
        <dbReference type="ARBA" id="ARBA00022827"/>
    </source>
</evidence>
<evidence type="ECO:0000313" key="8">
    <source>
        <dbReference type="Proteomes" id="UP000053664"/>
    </source>
</evidence>
<keyword evidence="3" id="KW-0274">FAD</keyword>
<dbReference type="Gene3D" id="3.30.465.10">
    <property type="match status" value="1"/>
</dbReference>
<dbReference type="Proteomes" id="UP000053664">
    <property type="component" value="Unassembled WGS sequence"/>
</dbReference>
<evidence type="ECO:0000259" key="6">
    <source>
        <dbReference type="PROSITE" id="PS51387"/>
    </source>
</evidence>
<organism evidence="7 8">
    <name type="scientific">Pseudozyma flocculosa PF-1</name>
    <dbReference type="NCBI Taxonomy" id="1277687"/>
    <lineage>
        <taxon>Eukaryota</taxon>
        <taxon>Fungi</taxon>
        <taxon>Dikarya</taxon>
        <taxon>Basidiomycota</taxon>
        <taxon>Ustilaginomycotina</taxon>
        <taxon>Ustilaginomycetes</taxon>
        <taxon>Ustilaginales</taxon>
        <taxon>Ustilaginaceae</taxon>
        <taxon>Pseudozyma</taxon>
    </lineage>
</organism>
<dbReference type="eggNOG" id="KOG1231">
    <property type="taxonomic scope" value="Eukaryota"/>
</dbReference>
<dbReference type="KEGG" id="pfp:PFL1_03788"/>
<keyword evidence="4" id="KW-0560">Oxidoreductase</keyword>
<dbReference type="Gene3D" id="3.40.462.20">
    <property type="match status" value="1"/>
</dbReference>
<name>A0A061H8Z0_9BASI</name>
<keyword evidence="2" id="KW-0285">Flavoprotein</keyword>
<dbReference type="SUPFAM" id="SSF56176">
    <property type="entry name" value="FAD-binding/transporter-associated domain-like"/>
    <property type="match status" value="1"/>
</dbReference>
<accession>A0A061H8Z0</accession>
<dbReference type="GO" id="GO:0071949">
    <property type="term" value="F:FAD binding"/>
    <property type="evidence" value="ECO:0007669"/>
    <property type="project" value="InterPro"/>
</dbReference>